<reference evidence="2 3" key="1">
    <citation type="submission" date="2019-09" db="EMBL/GenBank/DDBJ databases">
        <authorList>
            <person name="Cremers G."/>
        </authorList>
    </citation>
    <scope>NUCLEOTIDE SEQUENCE [LARGE SCALE GENOMIC DNA]</scope>
    <source>
        <strain evidence="2">4A</strain>
    </source>
</reference>
<dbReference type="EMBL" id="CABFVA020000008">
    <property type="protein sequence ID" value="VVM04679.1"/>
    <property type="molecule type" value="Genomic_DNA"/>
</dbReference>
<evidence type="ECO:0000259" key="1">
    <source>
        <dbReference type="Pfam" id="PF05050"/>
    </source>
</evidence>
<organism evidence="2 3">
    <name type="scientific">Methylacidimicrobium tartarophylax</name>
    <dbReference type="NCBI Taxonomy" id="1041768"/>
    <lineage>
        <taxon>Bacteria</taxon>
        <taxon>Pseudomonadati</taxon>
        <taxon>Verrucomicrobiota</taxon>
        <taxon>Methylacidimicrobium</taxon>
    </lineage>
</organism>
<evidence type="ECO:0000313" key="2">
    <source>
        <dbReference type="EMBL" id="VVM04679.1"/>
    </source>
</evidence>
<dbReference type="RefSeq" id="WP_142659107.1">
    <property type="nucleotide sequence ID" value="NZ_CABFVA020000008.1"/>
</dbReference>
<name>A0A5E6M5R2_9BACT</name>
<dbReference type="EC" id="2.1.1.-" evidence="2"/>
<keyword evidence="2" id="KW-0489">Methyltransferase</keyword>
<dbReference type="Gene3D" id="3.40.50.150">
    <property type="entry name" value="Vaccinia Virus protein VP39"/>
    <property type="match status" value="1"/>
</dbReference>
<dbReference type="PANTHER" id="PTHR36973:SF4">
    <property type="entry name" value="NODULATION PROTEIN"/>
    <property type="match status" value="1"/>
</dbReference>
<dbReference type="OrthoDB" id="5329963at2"/>
<dbReference type="SUPFAM" id="SSF53335">
    <property type="entry name" value="S-adenosyl-L-methionine-dependent methyltransferases"/>
    <property type="match status" value="1"/>
</dbReference>
<dbReference type="PANTHER" id="PTHR36973">
    <property type="entry name" value="SLL1456 PROTEIN-RELATED"/>
    <property type="match status" value="1"/>
</dbReference>
<dbReference type="InterPro" id="IPR006342">
    <property type="entry name" value="FkbM_mtfrase"/>
</dbReference>
<dbReference type="InterPro" id="IPR053188">
    <property type="entry name" value="FkbM_Methyltransferase"/>
</dbReference>
<feature type="domain" description="Methyltransferase FkbM" evidence="1">
    <location>
        <begin position="50"/>
        <end position="215"/>
    </location>
</feature>
<dbReference type="InterPro" id="IPR029063">
    <property type="entry name" value="SAM-dependent_MTases_sf"/>
</dbReference>
<gene>
    <name evidence="2" type="primary">noeI</name>
    <name evidence="2" type="ORF">MAMT_00231</name>
</gene>
<accession>A0A5E6M5R2</accession>
<sequence length="243" mass="26907">MSGRELIRKGAKLAALLRDPLYRQGLQLGVAAGIEHERLLARHSCSTLVDIGANRGQFALVARRAWPEARIYSFEPLEEPCRRFRKLFAGDAKVGLFPAGIAPKRERRTIHISRKEDSSSLLPIGAQAEFFPGTEEAGRVDVEVGPLGEWLSAKEIESPAFLKIDVQGFEGEVLRGCEGLLECFACVYVEASFVELYGGQALAGEVVSFLQESGWRLEGVYNLAYAPDGRAIQGDFFFVRWSR</sequence>
<dbReference type="GO" id="GO:0008171">
    <property type="term" value="F:O-methyltransferase activity"/>
    <property type="evidence" value="ECO:0007669"/>
    <property type="project" value="TreeGrafter"/>
</dbReference>
<dbReference type="Pfam" id="PF05050">
    <property type="entry name" value="Methyltransf_21"/>
    <property type="match status" value="1"/>
</dbReference>
<protein>
    <submittedName>
        <fullName evidence="2">2-O-methyltransferase NoeI</fullName>
        <ecNumber evidence="2">2.1.1.-</ecNumber>
    </submittedName>
</protein>
<dbReference type="AlphaFoldDB" id="A0A5E6M5R2"/>
<keyword evidence="2" id="KW-0808">Transferase</keyword>
<keyword evidence="3" id="KW-1185">Reference proteome</keyword>
<dbReference type="GO" id="GO:0032259">
    <property type="term" value="P:methylation"/>
    <property type="evidence" value="ECO:0007669"/>
    <property type="project" value="UniProtKB-KW"/>
</dbReference>
<proteinExistence type="predicted"/>
<evidence type="ECO:0000313" key="3">
    <source>
        <dbReference type="Proteomes" id="UP000334923"/>
    </source>
</evidence>
<dbReference type="Proteomes" id="UP000334923">
    <property type="component" value="Unassembled WGS sequence"/>
</dbReference>
<dbReference type="NCBIfam" id="TIGR01444">
    <property type="entry name" value="fkbM_fam"/>
    <property type="match status" value="1"/>
</dbReference>